<gene>
    <name evidence="7" type="ORF">CTI12_AA475770</name>
</gene>
<evidence type="ECO:0000313" key="7">
    <source>
        <dbReference type="EMBL" id="PWA49593.1"/>
    </source>
</evidence>
<comment type="subcellular location">
    <subcellularLocation>
        <location evidence="1">Nucleus</location>
    </subcellularLocation>
</comment>
<evidence type="ECO:0000256" key="4">
    <source>
        <dbReference type="SAM" id="MobiDB-lite"/>
    </source>
</evidence>
<evidence type="ECO:0000259" key="5">
    <source>
        <dbReference type="Pfam" id="PF11715"/>
    </source>
</evidence>
<feature type="domain" description="NUP160 helical" evidence="6">
    <location>
        <begin position="533"/>
        <end position="569"/>
    </location>
</feature>
<accession>A0A2U1LKS5</accession>
<dbReference type="STRING" id="35608.A0A2U1LKS5"/>
<proteinExistence type="predicted"/>
<dbReference type="InterPro" id="IPR059141">
    <property type="entry name" value="Beta-prop_Nup120_160"/>
</dbReference>
<evidence type="ECO:0000256" key="3">
    <source>
        <dbReference type="ARBA" id="ARBA00023242"/>
    </source>
</evidence>
<evidence type="ECO:0000256" key="1">
    <source>
        <dbReference type="ARBA" id="ARBA00004123"/>
    </source>
</evidence>
<dbReference type="GO" id="GO:0017056">
    <property type="term" value="F:structural constituent of nuclear pore"/>
    <property type="evidence" value="ECO:0007669"/>
    <property type="project" value="TreeGrafter"/>
</dbReference>
<name>A0A2U1LKS5_ARTAN</name>
<evidence type="ECO:0000259" key="6">
    <source>
        <dbReference type="Pfam" id="PF17238"/>
    </source>
</evidence>
<feature type="domain" description="Nucleoporin Nup120/160 beta-propeller" evidence="5">
    <location>
        <begin position="197"/>
        <end position="388"/>
    </location>
</feature>
<dbReference type="Proteomes" id="UP000245207">
    <property type="component" value="Unassembled WGS sequence"/>
</dbReference>
<dbReference type="OrthoDB" id="67716at2759"/>
<feature type="region of interest" description="Disordered" evidence="4">
    <location>
        <begin position="597"/>
        <end position="623"/>
    </location>
</feature>
<dbReference type="InterPro" id="IPR021717">
    <property type="entry name" value="Nucleoporin_Nup160"/>
</dbReference>
<dbReference type="InterPro" id="IPR035192">
    <property type="entry name" value="NUP160_hel_plant"/>
</dbReference>
<evidence type="ECO:0000256" key="2">
    <source>
        <dbReference type="ARBA" id="ARBA00022448"/>
    </source>
</evidence>
<keyword evidence="8" id="KW-1185">Reference proteome</keyword>
<sequence>MLYTMSVDGVVCLIHLNNVTNYGSGSVFETTDVEELNTHNFAIHGTITSIAATAGFVVIGKHNGWVGCFRLGSLESGSQGFQYELQEDACNIIDHFVTKMRRRTVAPVRDLLCLEIRGRKLTFVLYENGLLQLWDLFRCTRFFDNMLEGKFSGARFKRLWAGETSDSHVLPLAIKHQPNPEDTNHTITISLYRCHDSIIDVKLSSNKIWILERDGVVLHNLSDPTESGECNFFGSLEPVVAERLFQNSEHAGSDIFRLINSVFPFAKDHNHNRANSIFMRLLSRPGIFHKSVLGATFNDFNKHITLSELHSLDPSGVKEEIISIIEHEEASRGPHSFIYCWKNFCSRYFHNWCHENAPCGLLLDSSTGAIGLIRKSSVSLFRRLSDTEILSYGSLDEIGEITRQRINLSSDLEQEVLLEVLRCTSHLSQLLGNAASAIFYECFFHKPLICPEQIMTSILKVLEVGYISCVALLVLEKRIADHNTSTKCSTDMLLSLRELYRKAGTWDTFIDVVLKHLKFLESQKNENGSDRESVFESIFNILLLLKYMLKLSVQIHMSPDDVSRVQLKLIRPIQQVFKEWHKPFELPFISQFSQLQTDSSTNQRPSDLGLRKRASRGTSSASQ</sequence>
<dbReference type="Pfam" id="PF11715">
    <property type="entry name" value="Beta-prop_Nup120_160"/>
    <property type="match status" value="1"/>
</dbReference>
<comment type="caution">
    <text evidence="7">The sequence shown here is derived from an EMBL/GenBank/DDBJ whole genome shotgun (WGS) entry which is preliminary data.</text>
</comment>
<dbReference type="AlphaFoldDB" id="A0A2U1LKS5"/>
<dbReference type="GO" id="GO:0005643">
    <property type="term" value="C:nuclear pore"/>
    <property type="evidence" value="ECO:0007669"/>
    <property type="project" value="TreeGrafter"/>
</dbReference>
<dbReference type="Pfam" id="PF17238">
    <property type="entry name" value="NUP160_helical_2"/>
    <property type="match status" value="2"/>
</dbReference>
<keyword evidence="2" id="KW-0813">Transport</keyword>
<keyword evidence="3" id="KW-0539">Nucleus</keyword>
<protein>
    <submittedName>
        <fullName evidence="7">Nucleoporin Nup120/160</fullName>
    </submittedName>
</protein>
<dbReference type="PANTHER" id="PTHR21286:SF0">
    <property type="entry name" value="NUCLEAR PORE COMPLEX PROTEIN NUP160"/>
    <property type="match status" value="1"/>
</dbReference>
<feature type="domain" description="NUP160 helical" evidence="6">
    <location>
        <begin position="407"/>
        <end position="532"/>
    </location>
</feature>
<organism evidence="7 8">
    <name type="scientific">Artemisia annua</name>
    <name type="common">Sweet wormwood</name>
    <dbReference type="NCBI Taxonomy" id="35608"/>
    <lineage>
        <taxon>Eukaryota</taxon>
        <taxon>Viridiplantae</taxon>
        <taxon>Streptophyta</taxon>
        <taxon>Embryophyta</taxon>
        <taxon>Tracheophyta</taxon>
        <taxon>Spermatophyta</taxon>
        <taxon>Magnoliopsida</taxon>
        <taxon>eudicotyledons</taxon>
        <taxon>Gunneridae</taxon>
        <taxon>Pentapetalae</taxon>
        <taxon>asterids</taxon>
        <taxon>campanulids</taxon>
        <taxon>Asterales</taxon>
        <taxon>Asteraceae</taxon>
        <taxon>Asteroideae</taxon>
        <taxon>Anthemideae</taxon>
        <taxon>Artemisiinae</taxon>
        <taxon>Artemisia</taxon>
    </lineage>
</organism>
<evidence type="ECO:0000313" key="8">
    <source>
        <dbReference type="Proteomes" id="UP000245207"/>
    </source>
</evidence>
<dbReference type="PANTHER" id="PTHR21286">
    <property type="entry name" value="NUCLEAR PORE COMPLEX PROTEIN NUP160"/>
    <property type="match status" value="1"/>
</dbReference>
<reference evidence="7 8" key="1">
    <citation type="journal article" date="2018" name="Mol. Plant">
        <title>The genome of Artemisia annua provides insight into the evolution of Asteraceae family and artemisinin biosynthesis.</title>
        <authorList>
            <person name="Shen Q."/>
            <person name="Zhang L."/>
            <person name="Liao Z."/>
            <person name="Wang S."/>
            <person name="Yan T."/>
            <person name="Shi P."/>
            <person name="Liu M."/>
            <person name="Fu X."/>
            <person name="Pan Q."/>
            <person name="Wang Y."/>
            <person name="Lv Z."/>
            <person name="Lu X."/>
            <person name="Zhang F."/>
            <person name="Jiang W."/>
            <person name="Ma Y."/>
            <person name="Chen M."/>
            <person name="Hao X."/>
            <person name="Li L."/>
            <person name="Tang Y."/>
            <person name="Lv G."/>
            <person name="Zhou Y."/>
            <person name="Sun X."/>
            <person name="Brodelius P.E."/>
            <person name="Rose J.K.C."/>
            <person name="Tang K."/>
        </authorList>
    </citation>
    <scope>NUCLEOTIDE SEQUENCE [LARGE SCALE GENOMIC DNA]</scope>
    <source>
        <strain evidence="8">cv. Huhao1</strain>
        <tissue evidence="7">Leaf</tissue>
    </source>
</reference>
<dbReference type="EMBL" id="PKPP01008858">
    <property type="protein sequence ID" value="PWA49593.1"/>
    <property type="molecule type" value="Genomic_DNA"/>
</dbReference>